<dbReference type="Proteomes" id="UP001155241">
    <property type="component" value="Unassembled WGS sequence"/>
</dbReference>
<dbReference type="RefSeq" id="WP_252855302.1">
    <property type="nucleotide sequence ID" value="NZ_JAMXLR010000090.1"/>
</dbReference>
<protein>
    <submittedName>
        <fullName evidence="1">Uncharacterized protein</fullName>
    </submittedName>
</protein>
<accession>A0A9X2FDX7</accession>
<organism evidence="1 2">
    <name type="scientific">Aeoliella straminimaris</name>
    <dbReference type="NCBI Taxonomy" id="2954799"/>
    <lineage>
        <taxon>Bacteria</taxon>
        <taxon>Pseudomonadati</taxon>
        <taxon>Planctomycetota</taxon>
        <taxon>Planctomycetia</taxon>
        <taxon>Pirellulales</taxon>
        <taxon>Lacipirellulaceae</taxon>
        <taxon>Aeoliella</taxon>
    </lineage>
</organism>
<comment type="caution">
    <text evidence="1">The sequence shown here is derived from an EMBL/GenBank/DDBJ whole genome shotgun (WGS) entry which is preliminary data.</text>
</comment>
<reference evidence="1" key="1">
    <citation type="submission" date="2022-06" db="EMBL/GenBank/DDBJ databases">
        <title>Aeoliella straminimaris, a novel planctomycete from sediments.</title>
        <authorList>
            <person name="Vitorino I.R."/>
            <person name="Lage O.M."/>
        </authorList>
    </citation>
    <scope>NUCLEOTIDE SEQUENCE</scope>
    <source>
        <strain evidence="1">ICT_H6.2</strain>
    </source>
</reference>
<keyword evidence="2" id="KW-1185">Reference proteome</keyword>
<name>A0A9X2FDX7_9BACT</name>
<evidence type="ECO:0000313" key="2">
    <source>
        <dbReference type="Proteomes" id="UP001155241"/>
    </source>
</evidence>
<dbReference type="AlphaFoldDB" id="A0A9X2FDX7"/>
<sequence>MVQALDTLDSTRIDYLPTPAEISDACASIRENWSMNERRRRFVGPELPDEIPETWSPPTIDTSGFRLAMNRLSSD</sequence>
<proteinExistence type="predicted"/>
<evidence type="ECO:0000313" key="1">
    <source>
        <dbReference type="EMBL" id="MCO6047190.1"/>
    </source>
</evidence>
<dbReference type="EMBL" id="JAMXLR010000090">
    <property type="protein sequence ID" value="MCO6047190.1"/>
    <property type="molecule type" value="Genomic_DNA"/>
</dbReference>
<gene>
    <name evidence="1" type="ORF">NG895_25100</name>
</gene>